<name>E0U9P8_GLOV7</name>
<dbReference type="InterPro" id="IPR000305">
    <property type="entry name" value="GIY-YIG_endonuc"/>
</dbReference>
<dbReference type="EMBL" id="CP002198">
    <property type="protein sequence ID" value="ADN13849.1"/>
    <property type="molecule type" value="Genomic_DNA"/>
</dbReference>
<dbReference type="KEGG" id="cyj:Cyan7822_1864"/>
<proteinExistence type="predicted"/>
<dbReference type="Gene3D" id="3.40.1440.10">
    <property type="entry name" value="GIY-YIG endonuclease"/>
    <property type="match status" value="1"/>
</dbReference>
<dbReference type="OrthoDB" id="468458at2"/>
<dbReference type="eggNOG" id="COG0322">
    <property type="taxonomic scope" value="Bacteria"/>
</dbReference>
<evidence type="ECO:0000259" key="1">
    <source>
        <dbReference type="PROSITE" id="PS50164"/>
    </source>
</evidence>
<organism evidence="2 3">
    <name type="scientific">Gloeothece verrucosa (strain PCC 7822)</name>
    <name type="common">Cyanothece sp. (strain PCC 7822)</name>
    <dbReference type="NCBI Taxonomy" id="497965"/>
    <lineage>
        <taxon>Bacteria</taxon>
        <taxon>Bacillati</taxon>
        <taxon>Cyanobacteriota</taxon>
        <taxon>Cyanophyceae</taxon>
        <taxon>Oscillatoriophycideae</taxon>
        <taxon>Chroococcales</taxon>
        <taxon>Aphanothecaceae</taxon>
        <taxon>Gloeothece</taxon>
        <taxon>Gloeothece verrucosa</taxon>
    </lineage>
</organism>
<dbReference type="Proteomes" id="UP000008206">
    <property type="component" value="Chromosome"/>
</dbReference>
<accession>E0U9P8</accession>
<dbReference type="HOGENOM" id="CLU_516505_0_0_3"/>
<dbReference type="PROSITE" id="PS50164">
    <property type="entry name" value="GIY_YIG"/>
    <property type="match status" value="1"/>
</dbReference>
<feature type="domain" description="GIY-YIG" evidence="1">
    <location>
        <begin position="23"/>
        <end position="105"/>
    </location>
</feature>
<dbReference type="SUPFAM" id="SSF82771">
    <property type="entry name" value="GIY-YIG endonuclease"/>
    <property type="match status" value="1"/>
</dbReference>
<evidence type="ECO:0000313" key="2">
    <source>
        <dbReference type="EMBL" id="ADN13849.1"/>
    </source>
</evidence>
<dbReference type="RefSeq" id="WP_013321955.1">
    <property type="nucleotide sequence ID" value="NC_014501.1"/>
</dbReference>
<dbReference type="CDD" id="cd00719">
    <property type="entry name" value="GIY-YIG_SF"/>
    <property type="match status" value="1"/>
</dbReference>
<dbReference type="InterPro" id="IPR035901">
    <property type="entry name" value="GIY-YIG_endonuc_sf"/>
</dbReference>
<dbReference type="AlphaFoldDB" id="E0U9P8"/>
<gene>
    <name evidence="2" type="ordered locus">Cyan7822_1864</name>
</gene>
<protein>
    <submittedName>
        <fullName evidence="2">Excinuclease ABC C subunit domain protein</fullName>
    </submittedName>
</protein>
<keyword evidence="3" id="KW-1185">Reference proteome</keyword>
<evidence type="ECO:0000313" key="3">
    <source>
        <dbReference type="Proteomes" id="UP000008206"/>
    </source>
</evidence>
<dbReference type="SMART" id="SM00465">
    <property type="entry name" value="GIYc"/>
    <property type="match status" value="1"/>
</dbReference>
<reference evidence="3" key="1">
    <citation type="journal article" date="2011" name="MBio">
        <title>Novel metabolic attributes of the genus Cyanothece, comprising a group of unicellular nitrogen-fixing Cyanobacteria.</title>
        <authorList>
            <person name="Bandyopadhyay A."/>
            <person name="Elvitigala T."/>
            <person name="Welsh E."/>
            <person name="Stockel J."/>
            <person name="Liberton M."/>
            <person name="Min H."/>
            <person name="Sherman L.A."/>
            <person name="Pakrasi H.B."/>
        </authorList>
    </citation>
    <scope>NUCLEOTIDE SEQUENCE [LARGE SCALE GENOMIC DNA]</scope>
    <source>
        <strain evidence="3">PCC 7822</strain>
    </source>
</reference>
<sequence length="527" mass="60422">MNADEYILQLPNLDLKNKELLPAYSGIYYVVDETGLVWYVGQAKNINKRWAGKTHHRLHQLAAQKKKSFRIYYELVATGFLDEAEKQRIEKYNPHLNGSKVKTKKVRPAETLLRETLAAISDFAFILGIEPPRQNDPLYVQKCIDFRQDWRVRKKILPLSVIHIGINLADMDEVTEDWQAKEAFLRNIFQPRKSYANKWESSSGFRFYLTGRRLVVNGYAIEVCTVNKNVTELITTYHSQTLTGIAFKAIDNDSLEILKQNCCKTEGDLYIPANFSGEFVKLNHQSLQRILPYETDPIKVVFNESIDVKGGKFLLQQIAQDFKTGKRGIGSRSNKTDISSLLTARGIDITRYSKLMYTGNLQTERIYIYVKCFAGDLREPLGKKDINLSTEQGDKKTSVPISNMIQGSKGLRGQNFNHDNLPYKYIYIRATVDRLAWLLFEPYLSDFAKVELSENEGYINKVYISAKKFIVPAKINIEIDNNSSISIPFGPKDGMKYEEAIQLIRERLQNSGIANLKTTFTRESIKT</sequence>
<dbReference type="STRING" id="497965.Cyan7822_1864"/>